<dbReference type="Proteomes" id="UP000295807">
    <property type="component" value="Unassembled WGS sequence"/>
</dbReference>
<proteinExistence type="predicted"/>
<dbReference type="EMBL" id="SMAD01000008">
    <property type="protein sequence ID" value="TCS86377.1"/>
    <property type="molecule type" value="Genomic_DNA"/>
</dbReference>
<evidence type="ECO:0000256" key="1">
    <source>
        <dbReference type="SAM" id="MobiDB-lite"/>
    </source>
</evidence>
<keyword evidence="4" id="KW-1185">Reference proteome</keyword>
<evidence type="ECO:0000313" key="4">
    <source>
        <dbReference type="Proteomes" id="UP000295807"/>
    </source>
</evidence>
<dbReference type="AlphaFoldDB" id="A0A4R3KQE5"/>
<reference evidence="3 4" key="1">
    <citation type="submission" date="2019-03" db="EMBL/GenBank/DDBJ databases">
        <title>Genomic Encyclopedia of Type Strains, Phase IV (KMG-IV): sequencing the most valuable type-strain genomes for metagenomic binning, comparative biology and taxonomic classification.</title>
        <authorList>
            <person name="Goeker M."/>
        </authorList>
    </citation>
    <scope>NUCLEOTIDE SEQUENCE [LARGE SCALE GENOMIC DNA]</scope>
    <source>
        <strain evidence="3 4">DSM 21100</strain>
    </source>
</reference>
<gene>
    <name evidence="3" type="ORF">EDD80_108170</name>
</gene>
<evidence type="ECO:0000313" key="3">
    <source>
        <dbReference type="EMBL" id="TCS86377.1"/>
    </source>
</evidence>
<keyword evidence="2" id="KW-0812">Transmembrane</keyword>
<protein>
    <submittedName>
        <fullName evidence="3">Uncharacterized protein</fullName>
    </submittedName>
</protein>
<keyword evidence="2" id="KW-0472">Membrane</keyword>
<feature type="region of interest" description="Disordered" evidence="1">
    <location>
        <begin position="1"/>
        <end position="26"/>
    </location>
</feature>
<evidence type="ECO:0000256" key="2">
    <source>
        <dbReference type="SAM" id="Phobius"/>
    </source>
</evidence>
<keyword evidence="2" id="KW-1133">Transmembrane helix</keyword>
<accession>A0A4R3KQE5</accession>
<sequence length="56" mass="6632">MDMAQHTTEEDRAKEQERTAPQKPPLFDTWKNMYLFVLALHALVIAALYFLTMNYQ</sequence>
<feature type="compositionally biased region" description="Basic and acidic residues" evidence="1">
    <location>
        <begin position="7"/>
        <end position="20"/>
    </location>
</feature>
<organism evidence="3 4">
    <name type="scientific">Anseongella ginsenosidimutans</name>
    <dbReference type="NCBI Taxonomy" id="496056"/>
    <lineage>
        <taxon>Bacteria</taxon>
        <taxon>Pseudomonadati</taxon>
        <taxon>Bacteroidota</taxon>
        <taxon>Sphingobacteriia</taxon>
        <taxon>Sphingobacteriales</taxon>
        <taxon>Sphingobacteriaceae</taxon>
        <taxon>Anseongella</taxon>
    </lineage>
</organism>
<name>A0A4R3KQE5_9SPHI</name>
<feature type="transmembrane region" description="Helical" evidence="2">
    <location>
        <begin position="33"/>
        <end position="51"/>
    </location>
</feature>
<comment type="caution">
    <text evidence="3">The sequence shown here is derived from an EMBL/GenBank/DDBJ whole genome shotgun (WGS) entry which is preliminary data.</text>
</comment>